<feature type="compositionally biased region" description="Polar residues" evidence="1">
    <location>
        <begin position="1"/>
        <end position="21"/>
    </location>
</feature>
<gene>
    <name evidence="2" type="ORF">GHA_01089</name>
    <name evidence="3" type="ORF">TML_01664</name>
</gene>
<dbReference type="EMBL" id="CAHPQX010000004">
    <property type="protein sequence ID" value="CAB5529047.1"/>
    <property type="molecule type" value="Genomic_DNA"/>
</dbReference>
<protein>
    <submittedName>
        <fullName evidence="2">Uncharacterized protein</fullName>
    </submittedName>
</protein>
<evidence type="ECO:0000313" key="2">
    <source>
        <dbReference type="EMBL" id="CAB5529047.1"/>
    </source>
</evidence>
<evidence type="ECO:0000256" key="1">
    <source>
        <dbReference type="SAM" id="MobiDB-lite"/>
    </source>
</evidence>
<organism evidence="2 4">
    <name type="scientific">Citrobacter werkmanii</name>
    <dbReference type="NCBI Taxonomy" id="67827"/>
    <lineage>
        <taxon>Bacteria</taxon>
        <taxon>Pseudomonadati</taxon>
        <taxon>Pseudomonadota</taxon>
        <taxon>Gammaproteobacteria</taxon>
        <taxon>Enterobacterales</taxon>
        <taxon>Enterobacteriaceae</taxon>
        <taxon>Citrobacter</taxon>
        <taxon>Citrobacter freundii complex</taxon>
    </lineage>
</organism>
<evidence type="ECO:0000313" key="4">
    <source>
        <dbReference type="Proteomes" id="UP000834503"/>
    </source>
</evidence>
<dbReference type="EMBL" id="CAIIUA010000001">
    <property type="protein sequence ID" value="CAC9188357.1"/>
    <property type="molecule type" value="Genomic_DNA"/>
</dbReference>
<keyword evidence="5" id="KW-1185">Reference proteome</keyword>
<dbReference type="Proteomes" id="UP000834503">
    <property type="component" value="Unassembled WGS sequence"/>
</dbReference>
<proteinExistence type="predicted"/>
<dbReference type="Proteomes" id="UP000837205">
    <property type="component" value="Unassembled WGS sequence"/>
</dbReference>
<evidence type="ECO:0000313" key="3">
    <source>
        <dbReference type="EMBL" id="CAC9188357.1"/>
    </source>
</evidence>
<dbReference type="AlphaFoldDB" id="A0A9N8CMP5"/>
<comment type="caution">
    <text evidence="2">The sequence shown here is derived from an EMBL/GenBank/DDBJ whole genome shotgun (WGS) entry which is preliminary data.</text>
</comment>
<name>A0A9N8CMP5_9ENTR</name>
<feature type="region of interest" description="Disordered" evidence="1">
    <location>
        <begin position="1"/>
        <end position="32"/>
    </location>
</feature>
<accession>A0A9N8CMP5</accession>
<sequence>MRGSTQIKQTKKYNSGITGNFSDAPGELARLR</sequence>
<evidence type="ECO:0000313" key="5">
    <source>
        <dbReference type="Proteomes" id="UP000837205"/>
    </source>
</evidence>
<reference evidence="2" key="1">
    <citation type="submission" date="2020-05" db="EMBL/GenBank/DDBJ databases">
        <authorList>
            <person name="Delgado-Blas J."/>
        </authorList>
    </citation>
    <scope>NUCLEOTIDE SEQUENCE</scope>
    <source>
        <strain evidence="2">BB1459</strain>
        <strain evidence="3">BB1480</strain>
    </source>
</reference>